<organism evidence="1 2">
    <name type="scientific">Crocosphaera chwakensis CCY0110</name>
    <dbReference type="NCBI Taxonomy" id="391612"/>
    <lineage>
        <taxon>Bacteria</taxon>
        <taxon>Bacillati</taxon>
        <taxon>Cyanobacteriota</taxon>
        <taxon>Cyanophyceae</taxon>
        <taxon>Oscillatoriophycideae</taxon>
        <taxon>Chroococcales</taxon>
        <taxon>Aphanothecaceae</taxon>
        <taxon>Crocosphaera</taxon>
        <taxon>Crocosphaera chwakensis</taxon>
    </lineage>
</organism>
<dbReference type="EMBL" id="AAXW01000031">
    <property type="protein sequence ID" value="EAZ90068.1"/>
    <property type="molecule type" value="Genomic_DNA"/>
</dbReference>
<proteinExistence type="predicted"/>
<gene>
    <name evidence="1" type="ORF">CY0110_15020</name>
</gene>
<evidence type="ECO:0000313" key="1">
    <source>
        <dbReference type="EMBL" id="EAZ90068.1"/>
    </source>
</evidence>
<comment type="caution">
    <text evidence="1">The sequence shown here is derived from an EMBL/GenBank/DDBJ whole genome shotgun (WGS) entry which is preliminary data.</text>
</comment>
<sequence length="108" mass="12792">MEYLGKIGTEPNKKYGVKDGEQTLYFRSEKSAMSFIKKRTYLRQTHYNILSLLVNRVWVKNFLFVYKKGAFKDFDKCVQYGTGTKEGFIKMTSEGKSYYEFLKNHKIN</sequence>
<dbReference type="Proteomes" id="UP000003781">
    <property type="component" value="Unassembled WGS sequence"/>
</dbReference>
<evidence type="ECO:0000313" key="2">
    <source>
        <dbReference type="Proteomes" id="UP000003781"/>
    </source>
</evidence>
<dbReference type="RefSeq" id="WP_008276830.1">
    <property type="nucleotide sequence ID" value="NZ_AAXW01000031.1"/>
</dbReference>
<reference evidence="1 2" key="1">
    <citation type="submission" date="2007-03" db="EMBL/GenBank/DDBJ databases">
        <authorList>
            <person name="Stal L."/>
            <person name="Ferriera S."/>
            <person name="Johnson J."/>
            <person name="Kravitz S."/>
            <person name="Beeson K."/>
            <person name="Sutton G."/>
            <person name="Rogers Y.-H."/>
            <person name="Friedman R."/>
            <person name="Frazier M."/>
            <person name="Venter J.C."/>
        </authorList>
    </citation>
    <scope>NUCLEOTIDE SEQUENCE [LARGE SCALE GENOMIC DNA]</scope>
    <source>
        <strain evidence="1 2">CCY0110</strain>
    </source>
</reference>
<protein>
    <submittedName>
        <fullName evidence="1">Uncharacterized protein</fullName>
    </submittedName>
</protein>
<accession>A3ITX3</accession>
<dbReference type="AlphaFoldDB" id="A3ITX3"/>
<keyword evidence="2" id="KW-1185">Reference proteome</keyword>
<name>A3ITX3_9CHRO</name>